<dbReference type="Proteomes" id="UP000193922">
    <property type="component" value="Unassembled WGS sequence"/>
</dbReference>
<dbReference type="EMBL" id="MCFD01000006">
    <property type="protein sequence ID" value="ORX70331.1"/>
    <property type="molecule type" value="Genomic_DNA"/>
</dbReference>
<comment type="subcellular location">
    <subcellularLocation>
        <location evidence="1">Membrane</location>
        <topology evidence="1">Multi-pass membrane protein</topology>
    </subcellularLocation>
</comment>
<feature type="transmembrane region" description="Helical" evidence="10">
    <location>
        <begin position="527"/>
        <end position="550"/>
    </location>
</feature>
<feature type="transmembrane region" description="Helical" evidence="10">
    <location>
        <begin position="77"/>
        <end position="99"/>
    </location>
</feature>
<dbReference type="GO" id="GO:0016020">
    <property type="term" value="C:membrane"/>
    <property type="evidence" value="ECO:0007669"/>
    <property type="project" value="UniProtKB-SubCell"/>
</dbReference>
<dbReference type="InterPro" id="IPR004648">
    <property type="entry name" value="Oligpept_transpt"/>
</dbReference>
<evidence type="ECO:0000256" key="5">
    <source>
        <dbReference type="ARBA" id="ARBA00022856"/>
    </source>
</evidence>
<feature type="transmembrane region" description="Helical" evidence="10">
    <location>
        <begin position="219"/>
        <end position="250"/>
    </location>
</feature>
<feature type="transmembrane region" description="Helical" evidence="10">
    <location>
        <begin position="672"/>
        <end position="694"/>
    </location>
</feature>
<feature type="transmembrane region" description="Helical" evidence="10">
    <location>
        <begin position="154"/>
        <end position="174"/>
    </location>
</feature>
<organism evidence="11 12">
    <name type="scientific">Linderina pennispora</name>
    <dbReference type="NCBI Taxonomy" id="61395"/>
    <lineage>
        <taxon>Eukaryota</taxon>
        <taxon>Fungi</taxon>
        <taxon>Fungi incertae sedis</taxon>
        <taxon>Zoopagomycota</taxon>
        <taxon>Kickxellomycotina</taxon>
        <taxon>Kickxellomycetes</taxon>
        <taxon>Kickxellales</taxon>
        <taxon>Kickxellaceae</taxon>
        <taxon>Linderina</taxon>
    </lineage>
</organism>
<dbReference type="GO" id="GO:0015031">
    <property type="term" value="P:protein transport"/>
    <property type="evidence" value="ECO:0007669"/>
    <property type="project" value="UniProtKB-KW"/>
</dbReference>
<name>A0A1Y1W9X4_9FUNG</name>
<dbReference type="NCBIfam" id="TIGR00728">
    <property type="entry name" value="OPT_sfam"/>
    <property type="match status" value="1"/>
</dbReference>
<dbReference type="PANTHER" id="PTHR22601">
    <property type="entry name" value="ISP4 LIKE PROTEIN"/>
    <property type="match status" value="1"/>
</dbReference>
<keyword evidence="8 10" id="KW-0472">Membrane</keyword>
<accession>A0A1Y1W9X4</accession>
<dbReference type="GeneID" id="63805888"/>
<evidence type="ECO:0000256" key="10">
    <source>
        <dbReference type="SAM" id="Phobius"/>
    </source>
</evidence>
<evidence type="ECO:0000256" key="3">
    <source>
        <dbReference type="ARBA" id="ARBA00022448"/>
    </source>
</evidence>
<feature type="transmembrane region" description="Helical" evidence="10">
    <location>
        <begin position="643"/>
        <end position="660"/>
    </location>
</feature>
<keyword evidence="3" id="KW-0813">Transport</keyword>
<dbReference type="AlphaFoldDB" id="A0A1Y1W9X4"/>
<keyword evidence="7 10" id="KW-1133">Transmembrane helix</keyword>
<evidence type="ECO:0000256" key="2">
    <source>
        <dbReference type="ARBA" id="ARBA00008807"/>
    </source>
</evidence>
<protein>
    <submittedName>
        <fullName evidence="11">Oligopeptide transporter 5-like protein</fullName>
    </submittedName>
</protein>
<reference evidence="11 12" key="1">
    <citation type="submission" date="2016-07" db="EMBL/GenBank/DDBJ databases">
        <title>Pervasive Adenine N6-methylation of Active Genes in Fungi.</title>
        <authorList>
            <consortium name="DOE Joint Genome Institute"/>
            <person name="Mondo S.J."/>
            <person name="Dannebaum R.O."/>
            <person name="Kuo R.C."/>
            <person name="Labutti K."/>
            <person name="Haridas S."/>
            <person name="Kuo A."/>
            <person name="Salamov A."/>
            <person name="Ahrendt S.R."/>
            <person name="Lipzen A."/>
            <person name="Sullivan W."/>
            <person name="Andreopoulos W.B."/>
            <person name="Clum A."/>
            <person name="Lindquist E."/>
            <person name="Daum C."/>
            <person name="Ramamoorthy G.K."/>
            <person name="Gryganskyi A."/>
            <person name="Culley D."/>
            <person name="Magnuson J.K."/>
            <person name="James T.Y."/>
            <person name="O'Malley M.A."/>
            <person name="Stajich J.E."/>
            <person name="Spatafora J.W."/>
            <person name="Visel A."/>
            <person name="Grigoriev I.V."/>
        </authorList>
    </citation>
    <scope>NUCLEOTIDE SEQUENCE [LARGE SCALE GENOMIC DNA]</scope>
    <source>
        <strain evidence="11 12">ATCC 12442</strain>
    </source>
</reference>
<evidence type="ECO:0000256" key="6">
    <source>
        <dbReference type="ARBA" id="ARBA00022927"/>
    </source>
</evidence>
<dbReference type="GO" id="GO:0035673">
    <property type="term" value="F:oligopeptide transmembrane transporter activity"/>
    <property type="evidence" value="ECO:0007669"/>
    <property type="project" value="InterPro"/>
</dbReference>
<gene>
    <name evidence="11" type="ORF">DL89DRAFT_274913</name>
</gene>
<evidence type="ECO:0000256" key="9">
    <source>
        <dbReference type="SAM" id="MobiDB-lite"/>
    </source>
</evidence>
<evidence type="ECO:0000313" key="12">
    <source>
        <dbReference type="Proteomes" id="UP000193922"/>
    </source>
</evidence>
<feature type="region of interest" description="Disordered" evidence="9">
    <location>
        <begin position="1"/>
        <end position="27"/>
    </location>
</feature>
<feature type="transmembrane region" description="Helical" evidence="10">
    <location>
        <begin position="366"/>
        <end position="385"/>
    </location>
</feature>
<dbReference type="InterPro" id="IPR004813">
    <property type="entry name" value="OPT"/>
</dbReference>
<feature type="transmembrane region" description="Helical" evidence="10">
    <location>
        <begin position="419"/>
        <end position="440"/>
    </location>
</feature>
<feature type="transmembrane region" description="Helical" evidence="10">
    <location>
        <begin position="293"/>
        <end position="313"/>
    </location>
</feature>
<feature type="transmembrane region" description="Helical" evidence="10">
    <location>
        <begin position="562"/>
        <end position="582"/>
    </location>
</feature>
<comment type="caution">
    <text evidence="11">The sequence shown here is derived from an EMBL/GenBank/DDBJ whole genome shotgun (WGS) entry which is preliminary data.</text>
</comment>
<evidence type="ECO:0000256" key="1">
    <source>
        <dbReference type="ARBA" id="ARBA00004141"/>
    </source>
</evidence>
<sequence length="720" mass="81567">MEDLKVSEQGVGVEKGGQFDENEEEEDSPFEIVRIAVSNKDNPDTPCLTFRSWVLGIIFCAALAFVNQFFYFRQNPILLGGYIVQLLSFPCGYLMALVLPKKKFRTFGKEWTLNPGPFNIKEHVLISIFAGTSVSTVYGIDVTVIKKLYYKSPLGFGPSILFCLTTQVMGYSFAGLSRKYLVYPAAMLWPTTLISATLFRTFHEIQNFGGRMSRTKFFWIFFVISFVYYIVPGFLFTTLTMIPILCIAAPNNIIANHLGDGYNGLGFMALTLDWSTISNAYTQSPIACPFPMACNVFAGFVLFIWIVTPIGYYKNTWNAGNLPIYTSQLFLPNGSDYDIEQVMNGEHLSAEKYADYGPLRMTFQFGFTYGVGFAGLITLIVYIALHHGKDIVQRFRQSRSMDDDIHMKLMRRYKEVPQWWYMVTFAITFALSIVTCEVWHMMNWYYVVLATALPFIFTIPIGIIQALSNQQPGLNVITEFIIGYAKPGDPIANVTFKVYGYITMTQALSLLGDQKLGHYMKIPPRSLFIAQLVGTIICAFVQLGVSYWLMSTVKGMCTPEGYPVTCINTNTFYSASVIWGLVGPGRMFGTESPYHSMLYLFILGLLVPFPFWYLSKRFPNSWVAQINIAVIFNVVGNLPPAPTHDYVWFFVVCAFTNWYVHSRWNGWWQRYAFAFSAGMDSGLAISGIIIFFAFEHVKLRWWGNSPDGHCPLSMTGFISS</sequence>
<evidence type="ECO:0000256" key="8">
    <source>
        <dbReference type="ARBA" id="ARBA00023136"/>
    </source>
</evidence>
<keyword evidence="5" id="KW-0571">Peptide transport</keyword>
<comment type="similarity">
    <text evidence="2">Belongs to the oligopeptide OPT transporter family.</text>
</comment>
<feature type="transmembrane region" description="Helical" evidence="10">
    <location>
        <begin position="180"/>
        <end position="199"/>
    </location>
</feature>
<keyword evidence="12" id="KW-1185">Reference proteome</keyword>
<dbReference type="Pfam" id="PF03169">
    <property type="entry name" value="OPT"/>
    <property type="match status" value="1"/>
</dbReference>
<proteinExistence type="inferred from homology"/>
<evidence type="ECO:0000313" key="11">
    <source>
        <dbReference type="EMBL" id="ORX70331.1"/>
    </source>
</evidence>
<keyword evidence="6" id="KW-0653">Protein transport</keyword>
<dbReference type="OrthoDB" id="9986677at2759"/>
<evidence type="ECO:0000256" key="7">
    <source>
        <dbReference type="ARBA" id="ARBA00022989"/>
    </source>
</evidence>
<dbReference type="NCBIfam" id="TIGR00727">
    <property type="entry name" value="ISP4_OPT"/>
    <property type="match status" value="1"/>
</dbReference>
<evidence type="ECO:0000256" key="4">
    <source>
        <dbReference type="ARBA" id="ARBA00022692"/>
    </source>
</evidence>
<feature type="transmembrane region" description="Helical" evidence="10">
    <location>
        <begin position="594"/>
        <end position="613"/>
    </location>
</feature>
<feature type="transmembrane region" description="Helical" evidence="10">
    <location>
        <begin position="446"/>
        <end position="467"/>
    </location>
</feature>
<dbReference type="RefSeq" id="XP_040743969.1">
    <property type="nucleotide sequence ID" value="XM_040889240.1"/>
</dbReference>
<feature type="transmembrane region" description="Helical" evidence="10">
    <location>
        <begin position="53"/>
        <end position="71"/>
    </location>
</feature>
<keyword evidence="4 10" id="KW-0812">Transmembrane</keyword>